<keyword evidence="1" id="KW-0472">Membrane</keyword>
<dbReference type="AlphaFoldDB" id="A0A940NKA5"/>
<gene>
    <name evidence="3" type="ORF">J5Y03_00965</name>
</gene>
<dbReference type="GO" id="GO:0015628">
    <property type="term" value="P:protein secretion by the type II secretion system"/>
    <property type="evidence" value="ECO:0007669"/>
    <property type="project" value="TreeGrafter"/>
</dbReference>
<keyword evidence="1" id="KW-1133">Transmembrane helix</keyword>
<name>A0A940NKA5_9BACI</name>
<dbReference type="InterPro" id="IPR004509">
    <property type="entry name" value="Competence_ComEA_HhH"/>
</dbReference>
<feature type="transmembrane region" description="Helical" evidence="1">
    <location>
        <begin position="9"/>
        <end position="25"/>
    </location>
</feature>
<dbReference type="GO" id="GO:0006281">
    <property type="term" value="P:DNA repair"/>
    <property type="evidence" value="ECO:0007669"/>
    <property type="project" value="InterPro"/>
</dbReference>
<keyword evidence="1" id="KW-0812">Transmembrane</keyword>
<dbReference type="GO" id="GO:0003677">
    <property type="term" value="F:DNA binding"/>
    <property type="evidence" value="ECO:0007669"/>
    <property type="project" value="InterPro"/>
</dbReference>
<proteinExistence type="predicted"/>
<dbReference type="RefSeq" id="WP_209401450.1">
    <property type="nucleotide sequence ID" value="NZ_JAGIYQ010000001.1"/>
</dbReference>
<dbReference type="EMBL" id="JAGIYQ010000001">
    <property type="protein sequence ID" value="MBP0723749.1"/>
    <property type="molecule type" value="Genomic_DNA"/>
</dbReference>
<sequence length="209" mass="22938">MPQLFKNKLVWLAGVIVVCLIYTGYQTVHSNQVDFSEKEKKVLEDKNNIFKQKETNVKNIIVQTYMVDVKGAVVKPGIYQVGMNNRVDDAIKLAGGFKSTADSTKVNLAQKIKDEMVIYVPAKGEKGLPSNDAGITNDVSGQADSKKVDINHATAVELQTIPGVGPSKAQKIIDYIQQKGPFTSIEQLDNVSGFGPKTVENIRPYVIVQ</sequence>
<reference evidence="3" key="1">
    <citation type="submission" date="2021-04" db="EMBL/GenBank/DDBJ databases">
        <title>Genome seq and assembly of Bacillus sp.</title>
        <authorList>
            <person name="Chhetri G."/>
        </authorList>
    </citation>
    <scope>NUCLEOTIDE SEQUENCE</scope>
    <source>
        <strain evidence="3">RG28</strain>
    </source>
</reference>
<evidence type="ECO:0000256" key="1">
    <source>
        <dbReference type="SAM" id="Phobius"/>
    </source>
</evidence>
<dbReference type="SUPFAM" id="SSF47781">
    <property type="entry name" value="RuvA domain 2-like"/>
    <property type="match status" value="1"/>
</dbReference>
<dbReference type="GO" id="GO:0015627">
    <property type="term" value="C:type II protein secretion system complex"/>
    <property type="evidence" value="ECO:0007669"/>
    <property type="project" value="TreeGrafter"/>
</dbReference>
<keyword evidence="4" id="KW-1185">Reference proteome</keyword>
<dbReference type="InterPro" id="IPR051675">
    <property type="entry name" value="Endo/Exo/Phosphatase_dom_1"/>
</dbReference>
<evidence type="ECO:0000259" key="2">
    <source>
        <dbReference type="SMART" id="SM00278"/>
    </source>
</evidence>
<dbReference type="Gene3D" id="1.10.150.310">
    <property type="entry name" value="Tex RuvX-like domain-like"/>
    <property type="match status" value="1"/>
</dbReference>
<organism evidence="3 4">
    <name type="scientific">Gottfriedia endophytica</name>
    <dbReference type="NCBI Taxonomy" id="2820819"/>
    <lineage>
        <taxon>Bacteria</taxon>
        <taxon>Bacillati</taxon>
        <taxon>Bacillota</taxon>
        <taxon>Bacilli</taxon>
        <taxon>Bacillales</taxon>
        <taxon>Bacillaceae</taxon>
        <taxon>Gottfriedia</taxon>
    </lineage>
</organism>
<dbReference type="SMART" id="SM00278">
    <property type="entry name" value="HhH1"/>
    <property type="match status" value="2"/>
</dbReference>
<dbReference type="InterPro" id="IPR003583">
    <property type="entry name" value="Hlx-hairpin-Hlx_DNA-bd_motif"/>
</dbReference>
<dbReference type="NCBIfam" id="TIGR00426">
    <property type="entry name" value="competence protein ComEA helix-hairpin-helix repeat region"/>
    <property type="match status" value="1"/>
</dbReference>
<evidence type="ECO:0000313" key="4">
    <source>
        <dbReference type="Proteomes" id="UP000682134"/>
    </source>
</evidence>
<accession>A0A940NKA5</accession>
<feature type="domain" description="Helix-hairpin-helix DNA-binding motif class 1" evidence="2">
    <location>
        <begin position="156"/>
        <end position="175"/>
    </location>
</feature>
<dbReference type="PANTHER" id="PTHR21180:SF32">
    <property type="entry name" value="ENDONUCLEASE_EXONUCLEASE_PHOSPHATASE FAMILY DOMAIN-CONTAINING PROTEIN 1"/>
    <property type="match status" value="1"/>
</dbReference>
<dbReference type="Pfam" id="PF12836">
    <property type="entry name" value="HHH_3"/>
    <property type="match status" value="1"/>
</dbReference>
<evidence type="ECO:0000313" key="3">
    <source>
        <dbReference type="EMBL" id="MBP0723749.1"/>
    </source>
</evidence>
<dbReference type="Pfam" id="PF10531">
    <property type="entry name" value="SLBB"/>
    <property type="match status" value="1"/>
</dbReference>
<dbReference type="Proteomes" id="UP000682134">
    <property type="component" value="Unassembled WGS sequence"/>
</dbReference>
<dbReference type="InterPro" id="IPR019554">
    <property type="entry name" value="Soluble_ligand-bd"/>
</dbReference>
<feature type="domain" description="Helix-hairpin-helix DNA-binding motif class 1" evidence="2">
    <location>
        <begin position="186"/>
        <end position="205"/>
    </location>
</feature>
<dbReference type="Gene3D" id="3.10.560.10">
    <property type="entry name" value="Outer membrane lipoprotein wza domain like"/>
    <property type="match status" value="1"/>
</dbReference>
<comment type="caution">
    <text evidence="3">The sequence shown here is derived from an EMBL/GenBank/DDBJ whole genome shotgun (WGS) entry which is preliminary data.</text>
</comment>
<protein>
    <submittedName>
        <fullName evidence="3">Helix-hairpin-helix domain-containing protein</fullName>
    </submittedName>
</protein>
<dbReference type="InterPro" id="IPR010994">
    <property type="entry name" value="RuvA_2-like"/>
</dbReference>
<dbReference type="PANTHER" id="PTHR21180">
    <property type="entry name" value="ENDONUCLEASE/EXONUCLEASE/PHOSPHATASE FAMILY DOMAIN-CONTAINING PROTEIN 1"/>
    <property type="match status" value="1"/>
</dbReference>